<name>A0A6J7APK9_9ZZZZ</name>
<evidence type="ECO:0000313" key="3">
    <source>
        <dbReference type="EMBL" id="CAB5018081.1"/>
    </source>
</evidence>
<dbReference type="AlphaFoldDB" id="A0A6J7APK9"/>
<feature type="region of interest" description="Disordered" evidence="1">
    <location>
        <begin position="123"/>
        <end position="162"/>
    </location>
</feature>
<organism evidence="2">
    <name type="scientific">freshwater metagenome</name>
    <dbReference type="NCBI Taxonomy" id="449393"/>
    <lineage>
        <taxon>unclassified sequences</taxon>
        <taxon>metagenomes</taxon>
        <taxon>ecological metagenomes</taxon>
    </lineage>
</organism>
<proteinExistence type="predicted"/>
<dbReference type="EMBL" id="CAFAAV010000257">
    <property type="protein sequence ID" value="CAB4834420.1"/>
    <property type="molecule type" value="Genomic_DNA"/>
</dbReference>
<evidence type="ECO:0000313" key="2">
    <source>
        <dbReference type="EMBL" id="CAB4834420.1"/>
    </source>
</evidence>
<feature type="region of interest" description="Disordered" evidence="1">
    <location>
        <begin position="207"/>
        <end position="287"/>
    </location>
</feature>
<dbReference type="EMBL" id="CAFBOL010000146">
    <property type="protein sequence ID" value="CAB5018081.1"/>
    <property type="molecule type" value="Genomic_DNA"/>
</dbReference>
<protein>
    <submittedName>
        <fullName evidence="2">Unannotated protein</fullName>
    </submittedName>
</protein>
<feature type="compositionally biased region" description="Polar residues" evidence="1">
    <location>
        <begin position="259"/>
        <end position="268"/>
    </location>
</feature>
<reference evidence="2" key="1">
    <citation type="submission" date="2020-05" db="EMBL/GenBank/DDBJ databases">
        <authorList>
            <person name="Chiriac C."/>
            <person name="Salcher M."/>
            <person name="Ghai R."/>
            <person name="Kavagutti S V."/>
        </authorList>
    </citation>
    <scope>NUCLEOTIDE SEQUENCE</scope>
</reference>
<accession>A0A6J7APK9</accession>
<sequence length="287" mass="31181">MCACLRCHVAKPPRHCACSPRHPPVRWSAPTSSATSPGPCCSTMSNSPPTRSSVWPAKPGRWCSRAASGLRSTASIWRRLPPRWRNGPASANSPVPRSCVRASDSTGRVCPVVSRCRAAVGRWTSSAAPPTRRPPPSCNPKGSSASFAPTRPRLSAGCGSSTHHHSVVASHSTWVWGRRPPCWPTWHVTPVTAPCWWWHLPPSWATGPPRPHASHPASRCSCTTVPTAPKSTSSRARSSVPTSSSLPTPRRCATWMRSRPSSGHVSCSTRHRRSRTPPATRRWNYAE</sequence>
<gene>
    <name evidence="2" type="ORF">UFOPK3099_02523</name>
    <name evidence="3" type="ORF">UFOPK3931_03191</name>
</gene>
<feature type="compositionally biased region" description="Low complexity" evidence="1">
    <location>
        <begin position="227"/>
        <end position="251"/>
    </location>
</feature>
<evidence type="ECO:0000256" key="1">
    <source>
        <dbReference type="SAM" id="MobiDB-lite"/>
    </source>
</evidence>